<evidence type="ECO:0000259" key="4">
    <source>
        <dbReference type="PROSITE" id="PS00662"/>
    </source>
</evidence>
<comment type="similarity">
    <text evidence="1">Belongs to the GSP E family.</text>
</comment>
<sequence>MKESKVKKELAETGNISIIALVDALIAEAHGLRASDIHIDPREKDVQIRMRIDGVLQDAYVFPKEIQSEIVARIKVIAGLRTDEHQNPQDGRFRIVLDDKSPIDIRVSIVPVYFGENIVLRLLAEQAEKLSLEALGLSERDRKKIENAIRSPYGMILATGPTGSGKTTTLYTILKTLNTREISIVTIEDPIEYAIEGINQIQANPLMGLTFANGLRSVLRQDPDIIMVGEIRDSETANLAVNTALTGHLMLSTLHTNDAATTLPRLLDLGLEPYLITTTVNIVIGQRLVRKICNHCKTVKVLTDAEKKSLADLGGVSVGNIPDSMSKGAGCEECLGSGYRGRMGIYEVMVVDEAIRQAMLEKCSASNIKKMAIEKGMTTMVEDGFKKATQGFTTLEEVLRVIHE</sequence>
<dbReference type="SMART" id="SM00382">
    <property type="entry name" value="AAA"/>
    <property type="match status" value="1"/>
</dbReference>
<accession>A0A2M7WST1</accession>
<dbReference type="GO" id="GO:0005886">
    <property type="term" value="C:plasma membrane"/>
    <property type="evidence" value="ECO:0007669"/>
    <property type="project" value="TreeGrafter"/>
</dbReference>
<dbReference type="FunFam" id="3.40.50.300:FF:000398">
    <property type="entry name" value="Type IV pilus assembly ATPase PilB"/>
    <property type="match status" value="1"/>
</dbReference>
<dbReference type="PANTHER" id="PTHR30258">
    <property type="entry name" value="TYPE II SECRETION SYSTEM PROTEIN GSPE-RELATED"/>
    <property type="match status" value="1"/>
</dbReference>
<dbReference type="Pfam" id="PF00437">
    <property type="entry name" value="T2SSE"/>
    <property type="match status" value="1"/>
</dbReference>
<evidence type="ECO:0000313" key="6">
    <source>
        <dbReference type="Proteomes" id="UP000230758"/>
    </source>
</evidence>
<dbReference type="CDD" id="cd01129">
    <property type="entry name" value="PulE-GspE-like"/>
    <property type="match status" value="1"/>
</dbReference>
<dbReference type="AlphaFoldDB" id="A0A2M7WST1"/>
<comment type="caution">
    <text evidence="5">The sequence shown here is derived from an EMBL/GenBank/DDBJ whole genome shotgun (WGS) entry which is preliminary data.</text>
</comment>
<reference evidence="6" key="1">
    <citation type="submission" date="2017-09" db="EMBL/GenBank/DDBJ databases">
        <title>Depth-based differentiation of microbial function through sediment-hosted aquifers and enrichment of novel symbionts in the deep terrestrial subsurface.</title>
        <authorList>
            <person name="Probst A.J."/>
            <person name="Ladd B."/>
            <person name="Jarett J.K."/>
            <person name="Geller-Mcgrath D.E."/>
            <person name="Sieber C.M.K."/>
            <person name="Emerson J.B."/>
            <person name="Anantharaman K."/>
            <person name="Thomas B.C."/>
            <person name="Malmstrom R."/>
            <person name="Stieglmeier M."/>
            <person name="Klingl A."/>
            <person name="Woyke T."/>
            <person name="Ryan C.M."/>
            <person name="Banfield J.F."/>
        </authorList>
    </citation>
    <scope>NUCLEOTIDE SEQUENCE [LARGE SCALE GENOMIC DNA]</scope>
</reference>
<evidence type="ECO:0000256" key="2">
    <source>
        <dbReference type="ARBA" id="ARBA00022741"/>
    </source>
</evidence>
<proteinExistence type="inferred from homology"/>
<feature type="domain" description="Bacterial type II secretion system protein E" evidence="4">
    <location>
        <begin position="219"/>
        <end position="233"/>
    </location>
</feature>
<keyword evidence="3" id="KW-0067">ATP-binding</keyword>
<protein>
    <submittedName>
        <fullName evidence="5">Type II secretion system protein GspE</fullName>
    </submittedName>
</protein>
<dbReference type="InterPro" id="IPR001482">
    <property type="entry name" value="T2SS/T4SS_dom"/>
</dbReference>
<dbReference type="GO" id="GO:0005524">
    <property type="term" value="F:ATP binding"/>
    <property type="evidence" value="ECO:0007669"/>
    <property type="project" value="UniProtKB-KW"/>
</dbReference>
<keyword evidence="2" id="KW-0547">Nucleotide-binding</keyword>
<evidence type="ECO:0000313" key="5">
    <source>
        <dbReference type="EMBL" id="PJA33070.1"/>
    </source>
</evidence>
<dbReference type="InterPro" id="IPR003593">
    <property type="entry name" value="AAA+_ATPase"/>
</dbReference>
<dbReference type="PROSITE" id="PS00662">
    <property type="entry name" value="T2SP_E"/>
    <property type="match status" value="1"/>
</dbReference>
<dbReference type="Proteomes" id="UP000230758">
    <property type="component" value="Unassembled WGS sequence"/>
</dbReference>
<evidence type="ECO:0000256" key="1">
    <source>
        <dbReference type="ARBA" id="ARBA00006611"/>
    </source>
</evidence>
<dbReference type="InterPro" id="IPR027417">
    <property type="entry name" value="P-loop_NTPase"/>
</dbReference>
<organism evidence="5 6">
    <name type="scientific">Candidatus Zambryskibacteria bacterium CG_4_9_14_3_um_filter_42_15</name>
    <dbReference type="NCBI Taxonomy" id="1975112"/>
    <lineage>
        <taxon>Bacteria</taxon>
        <taxon>Candidatus Zambryskiibacteriota</taxon>
    </lineage>
</organism>
<name>A0A2M7WST1_9BACT</name>
<dbReference type="Gene3D" id="3.40.50.300">
    <property type="entry name" value="P-loop containing nucleotide triphosphate hydrolases"/>
    <property type="match status" value="1"/>
</dbReference>
<dbReference type="GO" id="GO:0016887">
    <property type="term" value="F:ATP hydrolysis activity"/>
    <property type="evidence" value="ECO:0007669"/>
    <property type="project" value="TreeGrafter"/>
</dbReference>
<dbReference type="EMBL" id="PFXF01000010">
    <property type="protein sequence ID" value="PJA33070.1"/>
    <property type="molecule type" value="Genomic_DNA"/>
</dbReference>
<evidence type="ECO:0000256" key="3">
    <source>
        <dbReference type="ARBA" id="ARBA00022840"/>
    </source>
</evidence>
<dbReference type="PANTHER" id="PTHR30258:SF1">
    <property type="entry name" value="PROTEIN TRANSPORT PROTEIN HOFB HOMOLOG"/>
    <property type="match status" value="1"/>
</dbReference>
<gene>
    <name evidence="5" type="ORF">CO185_00535</name>
</gene>
<dbReference type="Gene3D" id="3.30.450.90">
    <property type="match status" value="1"/>
</dbReference>
<dbReference type="SUPFAM" id="SSF52540">
    <property type="entry name" value="P-loop containing nucleoside triphosphate hydrolases"/>
    <property type="match status" value="1"/>
</dbReference>